<dbReference type="InterPro" id="IPR043429">
    <property type="entry name" value="ArtM/GltK/GlnP/TcyL/YhdX-like"/>
</dbReference>
<keyword evidence="4 8" id="KW-0812">Transmembrane</keyword>
<dbReference type="InterPro" id="IPR000515">
    <property type="entry name" value="MetI-like"/>
</dbReference>
<protein>
    <submittedName>
        <fullName evidence="10">Amino acid ABC transporter permease</fullName>
    </submittedName>
</protein>
<gene>
    <name evidence="10" type="ORF">CBF37_00785</name>
</gene>
<keyword evidence="6 8" id="KW-1133">Transmembrane helix</keyword>
<keyword evidence="11" id="KW-1185">Reference proteome</keyword>
<dbReference type="InterPro" id="IPR035906">
    <property type="entry name" value="MetI-like_sf"/>
</dbReference>
<keyword evidence="3" id="KW-1003">Cell membrane</keyword>
<evidence type="ECO:0000256" key="4">
    <source>
        <dbReference type="ARBA" id="ARBA00022692"/>
    </source>
</evidence>
<feature type="transmembrane region" description="Helical" evidence="8">
    <location>
        <begin position="86"/>
        <end position="104"/>
    </location>
</feature>
<dbReference type="PANTHER" id="PTHR30614">
    <property type="entry name" value="MEMBRANE COMPONENT OF AMINO ACID ABC TRANSPORTER"/>
    <property type="match status" value="1"/>
</dbReference>
<feature type="transmembrane region" description="Helical" evidence="8">
    <location>
        <begin position="53"/>
        <end position="74"/>
    </location>
</feature>
<evidence type="ECO:0000256" key="3">
    <source>
        <dbReference type="ARBA" id="ARBA00022475"/>
    </source>
</evidence>
<dbReference type="Proteomes" id="UP000287857">
    <property type="component" value="Unassembled WGS sequence"/>
</dbReference>
<dbReference type="PROSITE" id="PS50928">
    <property type="entry name" value="ABC_TM1"/>
    <property type="match status" value="1"/>
</dbReference>
<dbReference type="PANTHER" id="PTHR30614:SF0">
    <property type="entry name" value="L-CYSTINE TRANSPORT SYSTEM PERMEASE PROTEIN TCYL"/>
    <property type="match status" value="1"/>
</dbReference>
<dbReference type="AlphaFoldDB" id="A0A430A2E2"/>
<keyword evidence="5" id="KW-0029">Amino-acid transport</keyword>
<evidence type="ECO:0000256" key="6">
    <source>
        <dbReference type="ARBA" id="ARBA00022989"/>
    </source>
</evidence>
<feature type="domain" description="ABC transmembrane type-1" evidence="9">
    <location>
        <begin position="15"/>
        <end position="203"/>
    </location>
</feature>
<comment type="caution">
    <text evidence="10">The sequence shown here is derived from an EMBL/GenBank/DDBJ whole genome shotgun (WGS) entry which is preliminary data.</text>
</comment>
<dbReference type="SUPFAM" id="SSF161098">
    <property type="entry name" value="MetI-like"/>
    <property type="match status" value="1"/>
</dbReference>
<dbReference type="CDD" id="cd06261">
    <property type="entry name" value="TM_PBP2"/>
    <property type="match status" value="1"/>
</dbReference>
<evidence type="ECO:0000256" key="1">
    <source>
        <dbReference type="ARBA" id="ARBA00004651"/>
    </source>
</evidence>
<dbReference type="FunFam" id="1.10.3720.10:FF:000006">
    <property type="entry name" value="Glutamate/aspartate ABC transporter, permease protein GltK"/>
    <property type="match status" value="1"/>
</dbReference>
<dbReference type="Gene3D" id="1.10.3720.10">
    <property type="entry name" value="MetI-like"/>
    <property type="match status" value="1"/>
</dbReference>
<sequence length="215" mass="23713">MELIVKILPALIEGTKMTLLVFLLTLITSLPLGILIGFASAKGPKLLKSLIGVYIWIIRGTPLLLQLIFVFFGLPFMGIIIESRVIAVLIAFVINYSAYFAEIFRGGIQSIPNGQYEAAQVLGISKNQTTFKIILPQVFQIIFPSVSNEVITLVKDTSLIYALGLSDVMKAGRIAMQREASIVPLIVVGIIYLILTGVMTLLLNYIEQKRMKRGI</sequence>
<comment type="similarity">
    <text evidence="8">Belongs to the binding-protein-dependent transport system permease family.</text>
</comment>
<dbReference type="OrthoDB" id="9805999at2"/>
<evidence type="ECO:0000313" key="10">
    <source>
        <dbReference type="EMBL" id="RSU00582.1"/>
    </source>
</evidence>
<dbReference type="GO" id="GO:0006865">
    <property type="term" value="P:amino acid transport"/>
    <property type="evidence" value="ECO:0007669"/>
    <property type="project" value="UniProtKB-KW"/>
</dbReference>
<comment type="subcellular location">
    <subcellularLocation>
        <location evidence="1 8">Cell membrane</location>
        <topology evidence="1 8">Multi-pass membrane protein</topology>
    </subcellularLocation>
</comment>
<feature type="transmembrane region" description="Helical" evidence="8">
    <location>
        <begin position="20"/>
        <end position="41"/>
    </location>
</feature>
<evidence type="ECO:0000256" key="2">
    <source>
        <dbReference type="ARBA" id="ARBA00022448"/>
    </source>
</evidence>
<evidence type="ECO:0000313" key="11">
    <source>
        <dbReference type="Proteomes" id="UP000287857"/>
    </source>
</evidence>
<evidence type="ECO:0000256" key="8">
    <source>
        <dbReference type="RuleBase" id="RU363032"/>
    </source>
</evidence>
<proteinExistence type="inferred from homology"/>
<dbReference type="NCBIfam" id="TIGR01726">
    <property type="entry name" value="HEQRo_perm_3TM"/>
    <property type="match status" value="1"/>
</dbReference>
<dbReference type="EMBL" id="NGJS01000001">
    <property type="protein sequence ID" value="RSU00582.1"/>
    <property type="molecule type" value="Genomic_DNA"/>
</dbReference>
<dbReference type="InterPro" id="IPR010065">
    <property type="entry name" value="AA_ABC_transptr_permease_3TM"/>
</dbReference>
<keyword evidence="2 8" id="KW-0813">Transport</keyword>
<dbReference type="RefSeq" id="WP_125982908.1">
    <property type="nucleotide sequence ID" value="NZ_NGJS01000001.1"/>
</dbReference>
<evidence type="ECO:0000259" key="9">
    <source>
        <dbReference type="PROSITE" id="PS50928"/>
    </source>
</evidence>
<accession>A0A430A2E2</accession>
<dbReference type="GO" id="GO:0043190">
    <property type="term" value="C:ATP-binding cassette (ABC) transporter complex"/>
    <property type="evidence" value="ECO:0007669"/>
    <property type="project" value="InterPro"/>
</dbReference>
<organism evidence="10 11">
    <name type="scientific">Vagococcus vulneris</name>
    <dbReference type="NCBI Taxonomy" id="1977869"/>
    <lineage>
        <taxon>Bacteria</taxon>
        <taxon>Bacillati</taxon>
        <taxon>Bacillota</taxon>
        <taxon>Bacilli</taxon>
        <taxon>Lactobacillales</taxon>
        <taxon>Enterococcaceae</taxon>
        <taxon>Vagococcus</taxon>
    </lineage>
</organism>
<dbReference type="GO" id="GO:0022857">
    <property type="term" value="F:transmembrane transporter activity"/>
    <property type="evidence" value="ECO:0007669"/>
    <property type="project" value="InterPro"/>
</dbReference>
<feature type="transmembrane region" description="Helical" evidence="8">
    <location>
        <begin position="182"/>
        <end position="206"/>
    </location>
</feature>
<evidence type="ECO:0000256" key="5">
    <source>
        <dbReference type="ARBA" id="ARBA00022970"/>
    </source>
</evidence>
<keyword evidence="7 8" id="KW-0472">Membrane</keyword>
<dbReference type="Pfam" id="PF00528">
    <property type="entry name" value="BPD_transp_1"/>
    <property type="match status" value="1"/>
</dbReference>
<name>A0A430A2E2_9ENTE</name>
<evidence type="ECO:0000256" key="7">
    <source>
        <dbReference type="ARBA" id="ARBA00023136"/>
    </source>
</evidence>
<reference evidence="10 11" key="1">
    <citation type="submission" date="2017-05" db="EMBL/GenBank/DDBJ databases">
        <title>Vagococcus spp. assemblies.</title>
        <authorList>
            <person name="Gulvik C.A."/>
        </authorList>
    </citation>
    <scope>NUCLEOTIDE SEQUENCE [LARGE SCALE GENOMIC DNA]</scope>
    <source>
        <strain evidence="10 11">SS1995</strain>
    </source>
</reference>